<dbReference type="SUPFAM" id="SSF56801">
    <property type="entry name" value="Acetyl-CoA synthetase-like"/>
    <property type="match status" value="1"/>
</dbReference>
<protein>
    <submittedName>
        <fullName evidence="4">Bile acid-coenzyme A ligase</fullName>
    </submittedName>
</protein>
<feature type="region of interest" description="Disordered" evidence="1">
    <location>
        <begin position="457"/>
        <end position="496"/>
    </location>
</feature>
<evidence type="ECO:0000313" key="4">
    <source>
        <dbReference type="EMBL" id="MBA8808423.1"/>
    </source>
</evidence>
<comment type="caution">
    <text evidence="4">The sequence shown here is derived from an EMBL/GenBank/DDBJ whole genome shotgun (WGS) entry which is preliminary data.</text>
</comment>
<proteinExistence type="predicted"/>
<dbReference type="InterPro" id="IPR025110">
    <property type="entry name" value="AMP-bd_C"/>
</dbReference>
<reference evidence="4 5" key="1">
    <citation type="submission" date="2020-07" db="EMBL/GenBank/DDBJ databases">
        <title>Sequencing the genomes of 1000 actinobacteria strains.</title>
        <authorList>
            <person name="Klenk H.-P."/>
        </authorList>
    </citation>
    <scope>NUCLEOTIDE SEQUENCE [LARGE SCALE GENOMIC DNA]</scope>
    <source>
        <strain evidence="4 5">DSM 44121</strain>
    </source>
</reference>
<dbReference type="Gene3D" id="3.30.300.30">
    <property type="match status" value="1"/>
</dbReference>
<dbReference type="AlphaFoldDB" id="A0A7W3PE14"/>
<sequence>MVTSSISRIVSRLAEADPDRVVAVAVGADADQRLTAAGLDAAGDRYARELLRRAVRRDDLVTVALPNGLEMLAACVGVWRAGATPQPVSRGLTPGERAAVVAAARPTAVIGFEADGVPSLPDGFGLRGTGPVPRGDDQPLPDAWARSWKAPTSSGSTGRPKVVLSTTPARMDPERPVADFLPLGATQLVAGPLTHSATFTYAFRGLLTGHRLVILPRFEERAVLDTIERHGVTWALLVPTMLHRLLRLPAAERDPARLRTLETVLHLGSPCAPALKRAVLDWLGPERVVEVYAGSESNGLTMIRGDEWLERPGSVGRPVGGTRVRVLRDDGADAAPGETGQVWLHRGPDPAYRYLGAAGRRRADGWDTLGDLGHLDADGWLWVTDRADDVIVRGGEKVYPVEVERVLEEHPAVRGALAFGVPDDELGQRIEAVADIAGAAVGGEELRAFAAARLDPARSPARVRVTDEPVRDDAGKARRGDWADRSAPLDLPDRQG</sequence>
<dbReference type="Proteomes" id="UP000540568">
    <property type="component" value="Unassembled WGS sequence"/>
</dbReference>
<evidence type="ECO:0000313" key="5">
    <source>
        <dbReference type="Proteomes" id="UP000540568"/>
    </source>
</evidence>
<dbReference type="Pfam" id="PF00501">
    <property type="entry name" value="AMP-binding"/>
    <property type="match status" value="1"/>
</dbReference>
<dbReference type="RefSeq" id="WP_182616425.1">
    <property type="nucleotide sequence ID" value="NZ_BAAATF010000003.1"/>
</dbReference>
<evidence type="ECO:0000259" key="2">
    <source>
        <dbReference type="Pfam" id="PF00501"/>
    </source>
</evidence>
<gene>
    <name evidence="4" type="ORF">FHX71_002365</name>
</gene>
<accession>A0A7W3PE14</accession>
<organism evidence="4 5">
    <name type="scientific">Promicromonospora sukumoe</name>
    <dbReference type="NCBI Taxonomy" id="88382"/>
    <lineage>
        <taxon>Bacteria</taxon>
        <taxon>Bacillati</taxon>
        <taxon>Actinomycetota</taxon>
        <taxon>Actinomycetes</taxon>
        <taxon>Micrococcales</taxon>
        <taxon>Promicromonosporaceae</taxon>
        <taxon>Promicromonospora</taxon>
    </lineage>
</organism>
<dbReference type="PANTHER" id="PTHR43201:SF32">
    <property type="entry name" value="2-SUCCINYLBENZOATE--COA LIGASE, CHLOROPLASTIC_PEROXISOMAL"/>
    <property type="match status" value="1"/>
</dbReference>
<feature type="domain" description="AMP-binding enzyme C-terminal" evidence="3">
    <location>
        <begin position="402"/>
        <end position="469"/>
    </location>
</feature>
<dbReference type="Gene3D" id="3.40.50.12780">
    <property type="entry name" value="N-terminal domain of ligase-like"/>
    <property type="match status" value="1"/>
</dbReference>
<dbReference type="Pfam" id="PF13193">
    <property type="entry name" value="AMP-binding_C"/>
    <property type="match status" value="1"/>
</dbReference>
<feature type="domain" description="AMP-dependent synthetase/ligase" evidence="2">
    <location>
        <begin position="14"/>
        <end position="348"/>
    </location>
</feature>
<keyword evidence="4" id="KW-0436">Ligase</keyword>
<dbReference type="GO" id="GO:0031956">
    <property type="term" value="F:medium-chain fatty acid-CoA ligase activity"/>
    <property type="evidence" value="ECO:0007669"/>
    <property type="project" value="TreeGrafter"/>
</dbReference>
<keyword evidence="5" id="KW-1185">Reference proteome</keyword>
<dbReference type="InterPro" id="IPR042099">
    <property type="entry name" value="ANL_N_sf"/>
</dbReference>
<dbReference type="InterPro" id="IPR045851">
    <property type="entry name" value="AMP-bd_C_sf"/>
</dbReference>
<evidence type="ECO:0000259" key="3">
    <source>
        <dbReference type="Pfam" id="PF13193"/>
    </source>
</evidence>
<feature type="compositionally biased region" description="Basic and acidic residues" evidence="1">
    <location>
        <begin position="464"/>
        <end position="484"/>
    </location>
</feature>
<dbReference type="InterPro" id="IPR000873">
    <property type="entry name" value="AMP-dep_synth/lig_dom"/>
</dbReference>
<dbReference type="PANTHER" id="PTHR43201">
    <property type="entry name" value="ACYL-COA SYNTHETASE"/>
    <property type="match status" value="1"/>
</dbReference>
<dbReference type="EMBL" id="JACGWV010000001">
    <property type="protein sequence ID" value="MBA8808423.1"/>
    <property type="molecule type" value="Genomic_DNA"/>
</dbReference>
<dbReference type="GO" id="GO:0006631">
    <property type="term" value="P:fatty acid metabolic process"/>
    <property type="evidence" value="ECO:0007669"/>
    <property type="project" value="TreeGrafter"/>
</dbReference>
<name>A0A7W3PE14_9MICO</name>
<evidence type="ECO:0000256" key="1">
    <source>
        <dbReference type="SAM" id="MobiDB-lite"/>
    </source>
</evidence>